<dbReference type="KEGG" id="agm:DCE93_05160"/>
<evidence type="ECO:0000256" key="5">
    <source>
        <dbReference type="SAM" id="Phobius"/>
    </source>
</evidence>
<accession>A0A2S0WZV6</accession>
<name>A0A2S0WZV6_9MICO</name>
<proteinExistence type="predicted"/>
<evidence type="ECO:0000256" key="1">
    <source>
        <dbReference type="ARBA" id="ARBA00022512"/>
    </source>
</evidence>
<evidence type="ECO:0000313" key="8">
    <source>
        <dbReference type="Proteomes" id="UP000244729"/>
    </source>
</evidence>
<dbReference type="EMBL" id="CP028913">
    <property type="protein sequence ID" value="AWB96810.1"/>
    <property type="molecule type" value="Genomic_DNA"/>
</dbReference>
<dbReference type="PROSITE" id="PS50847">
    <property type="entry name" value="GRAM_POS_ANCHORING"/>
    <property type="match status" value="1"/>
</dbReference>
<evidence type="ECO:0000256" key="3">
    <source>
        <dbReference type="ARBA" id="ARBA00022729"/>
    </source>
</evidence>
<protein>
    <submittedName>
        <fullName evidence="7">Cell wall protein</fullName>
    </submittedName>
</protein>
<feature type="domain" description="Gram-positive cocci surface proteins LPxTG" evidence="6">
    <location>
        <begin position="149"/>
        <end position="184"/>
    </location>
</feature>
<keyword evidence="3" id="KW-0732">Signal</keyword>
<dbReference type="OrthoDB" id="3783029at2"/>
<keyword evidence="5" id="KW-0812">Transmembrane</keyword>
<dbReference type="AlphaFoldDB" id="A0A2S0WZV6"/>
<reference evidence="7 8" key="1">
    <citation type="submission" date="2018-04" db="EMBL/GenBank/DDBJ databases">
        <authorList>
            <person name="Li J."/>
        </authorList>
    </citation>
    <scope>NUCLEOTIDE SEQUENCE [LARGE SCALE GENOMIC DNA]</scope>
    <source>
        <strain evidence="8">30A</strain>
    </source>
</reference>
<evidence type="ECO:0000256" key="2">
    <source>
        <dbReference type="ARBA" id="ARBA00022525"/>
    </source>
</evidence>
<gene>
    <name evidence="7" type="ORF">DCE93_05160</name>
</gene>
<feature type="transmembrane region" description="Helical" evidence="5">
    <location>
        <begin position="154"/>
        <end position="177"/>
    </location>
</feature>
<dbReference type="InterPro" id="IPR019931">
    <property type="entry name" value="LPXTG_anchor"/>
</dbReference>
<keyword evidence="8" id="KW-1185">Reference proteome</keyword>
<organism evidence="7 8">
    <name type="scientific">Agromyces badenianii</name>
    <dbReference type="NCBI Taxonomy" id="2080742"/>
    <lineage>
        <taxon>Bacteria</taxon>
        <taxon>Bacillati</taxon>
        <taxon>Actinomycetota</taxon>
        <taxon>Actinomycetes</taxon>
        <taxon>Micrococcales</taxon>
        <taxon>Microbacteriaceae</taxon>
        <taxon>Agromyces</taxon>
    </lineage>
</organism>
<evidence type="ECO:0000259" key="6">
    <source>
        <dbReference type="PROSITE" id="PS50847"/>
    </source>
</evidence>
<keyword evidence="2" id="KW-0964">Secreted</keyword>
<keyword evidence="5" id="KW-0472">Membrane</keyword>
<keyword evidence="5" id="KW-1133">Transmembrane helix</keyword>
<sequence>MSGTVATGVCEADSPWIYYDVELIDPDKQSTNATNTASLVLTDGTNTHTITLGDLVDGKLDGKVLWPGASVDADGKANGWPGWALVGGQWIEVDDNFAWTRTVTEAKIVVNPEATVAISYPKAAPECATAPKGSGGAGSTPTASNGPGLASTGFTGTTIAIVAGVIVLAGIAFLVIARIRRKRS</sequence>
<dbReference type="Proteomes" id="UP000244729">
    <property type="component" value="Chromosome"/>
</dbReference>
<keyword evidence="4" id="KW-0572">Peptidoglycan-anchor</keyword>
<keyword evidence="1" id="KW-0134">Cell wall</keyword>
<evidence type="ECO:0000313" key="7">
    <source>
        <dbReference type="EMBL" id="AWB96810.1"/>
    </source>
</evidence>
<evidence type="ECO:0000256" key="4">
    <source>
        <dbReference type="ARBA" id="ARBA00023088"/>
    </source>
</evidence>